<organism evidence="1 2">
    <name type="scientific">Thermoactinomyces daqus</name>
    <dbReference type="NCBI Taxonomy" id="1329516"/>
    <lineage>
        <taxon>Bacteria</taxon>
        <taxon>Bacillati</taxon>
        <taxon>Bacillota</taxon>
        <taxon>Bacilli</taxon>
        <taxon>Bacillales</taxon>
        <taxon>Thermoactinomycetaceae</taxon>
        <taxon>Thermoactinomyces</taxon>
    </lineage>
</organism>
<evidence type="ECO:0000313" key="2">
    <source>
        <dbReference type="Proteomes" id="UP000530514"/>
    </source>
</evidence>
<dbReference type="Proteomes" id="UP000530514">
    <property type="component" value="Unassembled WGS sequence"/>
</dbReference>
<dbReference type="Pfam" id="PF22752">
    <property type="entry name" value="DUF488-N3i"/>
    <property type="match status" value="1"/>
</dbReference>
<reference evidence="1 2" key="1">
    <citation type="submission" date="2020-07" db="EMBL/GenBank/DDBJ databases">
        <authorList>
            <person name="Feng H."/>
        </authorList>
    </citation>
    <scope>NUCLEOTIDE SEQUENCE [LARGE SCALE GENOMIC DNA]</scope>
    <source>
        <strain evidence="2">s-11</strain>
    </source>
</reference>
<keyword evidence="2" id="KW-1185">Reference proteome</keyword>
<sequence>MKRVYETAAPEDGFRILVDRLWPRGVKKEAAKIDLWLKTIAPSPELRKWFGHQPERFAEFQHRYLEELKSDPEKQNAVRTVIKMLEKQDVTLVYAAKNEQQNHAIVLKEFIHNH</sequence>
<dbReference type="PANTHER" id="PTHR36849:SF1">
    <property type="entry name" value="CYTOPLASMIC PROTEIN"/>
    <property type="match status" value="1"/>
</dbReference>
<dbReference type="AlphaFoldDB" id="A0A7W1X7M0"/>
<proteinExistence type="predicted"/>
<dbReference type="PANTHER" id="PTHR36849">
    <property type="entry name" value="CYTOPLASMIC PROTEIN-RELATED"/>
    <property type="match status" value="1"/>
</dbReference>
<protein>
    <submittedName>
        <fullName evidence="1">DUF488 domain-containing protein</fullName>
    </submittedName>
</protein>
<dbReference type="OrthoDB" id="9790745at2"/>
<comment type="caution">
    <text evidence="1">The sequence shown here is derived from an EMBL/GenBank/DDBJ whole genome shotgun (WGS) entry which is preliminary data.</text>
</comment>
<name>A0A7W1X7M0_9BACL</name>
<dbReference type="EMBL" id="JACEIP010000001">
    <property type="protein sequence ID" value="MBA4541522.1"/>
    <property type="molecule type" value="Genomic_DNA"/>
</dbReference>
<accession>A0A7W1X7M0</accession>
<gene>
    <name evidence="1" type="ORF">H1164_01190</name>
</gene>
<dbReference type="InterPro" id="IPR052552">
    <property type="entry name" value="YeaO-like"/>
</dbReference>
<evidence type="ECO:0000313" key="1">
    <source>
        <dbReference type="EMBL" id="MBA4541522.1"/>
    </source>
</evidence>